<dbReference type="GO" id="GO:0006357">
    <property type="term" value="P:regulation of transcription by RNA polymerase II"/>
    <property type="evidence" value="ECO:0007669"/>
    <property type="project" value="TreeGrafter"/>
</dbReference>
<organism evidence="2 3">
    <name type="scientific">Coemansia guatemalensis</name>
    <dbReference type="NCBI Taxonomy" id="2761395"/>
    <lineage>
        <taxon>Eukaryota</taxon>
        <taxon>Fungi</taxon>
        <taxon>Fungi incertae sedis</taxon>
        <taxon>Zoopagomycota</taxon>
        <taxon>Kickxellomycotina</taxon>
        <taxon>Kickxellomycetes</taxon>
        <taxon>Kickxellales</taxon>
        <taxon>Kickxellaceae</taxon>
        <taxon>Coemansia</taxon>
    </lineage>
</organism>
<dbReference type="EMBL" id="JANBUO010000067">
    <property type="protein sequence ID" value="KAJ2808095.1"/>
    <property type="molecule type" value="Genomic_DNA"/>
</dbReference>
<dbReference type="GO" id="GO:0005634">
    <property type="term" value="C:nucleus"/>
    <property type="evidence" value="ECO:0007669"/>
    <property type="project" value="TreeGrafter"/>
</dbReference>
<dbReference type="PANTHER" id="PTHR38406:SF1">
    <property type="entry name" value="TRANSCRIPTIONAL REPRESSOR OPI1"/>
    <property type="match status" value="1"/>
</dbReference>
<dbReference type="GO" id="GO:0003714">
    <property type="term" value="F:transcription corepressor activity"/>
    <property type="evidence" value="ECO:0007669"/>
    <property type="project" value="InterPro"/>
</dbReference>
<proteinExistence type="predicted"/>
<name>A0A9W8LW28_9FUNG</name>
<evidence type="ECO:0000313" key="3">
    <source>
        <dbReference type="Proteomes" id="UP001140094"/>
    </source>
</evidence>
<feature type="compositionally biased region" description="Polar residues" evidence="1">
    <location>
        <begin position="350"/>
        <end position="363"/>
    </location>
</feature>
<dbReference type="Proteomes" id="UP001140094">
    <property type="component" value="Unassembled WGS sequence"/>
</dbReference>
<dbReference type="GO" id="GO:0030968">
    <property type="term" value="P:endoplasmic reticulum unfolded protein response"/>
    <property type="evidence" value="ECO:0007669"/>
    <property type="project" value="TreeGrafter"/>
</dbReference>
<dbReference type="Pfam" id="PF08618">
    <property type="entry name" value="Opi1"/>
    <property type="match status" value="1"/>
</dbReference>
<feature type="region of interest" description="Disordered" evidence="1">
    <location>
        <begin position="222"/>
        <end position="252"/>
    </location>
</feature>
<dbReference type="GO" id="GO:0008654">
    <property type="term" value="P:phospholipid biosynthetic process"/>
    <property type="evidence" value="ECO:0007669"/>
    <property type="project" value="TreeGrafter"/>
</dbReference>
<protein>
    <submittedName>
        <fullName evidence="2">Transcriptional regulator opi1</fullName>
    </submittedName>
</protein>
<gene>
    <name evidence="2" type="primary">OPI1</name>
    <name evidence="2" type="ORF">H4R20_001007</name>
</gene>
<evidence type="ECO:0000256" key="1">
    <source>
        <dbReference type="SAM" id="MobiDB-lite"/>
    </source>
</evidence>
<feature type="compositionally biased region" description="Polar residues" evidence="1">
    <location>
        <begin position="324"/>
        <end position="334"/>
    </location>
</feature>
<feature type="region of interest" description="Disordered" evidence="1">
    <location>
        <begin position="33"/>
        <end position="53"/>
    </location>
</feature>
<sequence length="431" mass="45701">MCQPIAKRIDVSQLDSFACRQLSNLGYGGAEAGGNNLRKRKKDHTDTGSVQVSGDDSTAELALLIAGQSDGREAEGAGGGGWGVGSLVASARERAVAYREDSMRRLRYCLEWVAYATALLRRHMHELRQMLAALQASARAAVGGYDGALTTEGAAQESTEGQRGLQAAARQLAAVRHEMVNTVRKAVGVVSQYAGSVLPGEARRQVRGMILGLPRRWTMVDPTTTVGGNSSSGAASSVGSDDQHTAPGSVAEAVTPANVEATARRTLAFATESFYMLDGVKSVFGGLQANAERWWSSGSGTSPAPQSAHMEPECAATAYRDPATHSQTGIQQPGSEGMRMRRPPRRMRPDTSSPSLTAHNDASSDALLDKRRSTASLVEIGEQMRRMDMQHNAGGSNDKIISLAAVDTIASKRSCTRETTPTHESPLAFSA</sequence>
<dbReference type="PANTHER" id="PTHR38406">
    <property type="entry name" value="TRANSCRIPTIONAL REPRESSOR OPI1"/>
    <property type="match status" value="1"/>
</dbReference>
<dbReference type="GO" id="GO:0005783">
    <property type="term" value="C:endoplasmic reticulum"/>
    <property type="evidence" value="ECO:0007669"/>
    <property type="project" value="TreeGrafter"/>
</dbReference>
<keyword evidence="3" id="KW-1185">Reference proteome</keyword>
<accession>A0A9W8LW28</accession>
<dbReference type="AlphaFoldDB" id="A0A9W8LW28"/>
<reference evidence="2" key="1">
    <citation type="submission" date="2022-07" db="EMBL/GenBank/DDBJ databases">
        <title>Phylogenomic reconstructions and comparative analyses of Kickxellomycotina fungi.</title>
        <authorList>
            <person name="Reynolds N.K."/>
            <person name="Stajich J.E."/>
            <person name="Barry K."/>
            <person name="Grigoriev I.V."/>
            <person name="Crous P."/>
            <person name="Smith M.E."/>
        </authorList>
    </citation>
    <scope>NUCLEOTIDE SEQUENCE</scope>
    <source>
        <strain evidence="2">NRRL 1565</strain>
    </source>
</reference>
<evidence type="ECO:0000313" key="2">
    <source>
        <dbReference type="EMBL" id="KAJ2808095.1"/>
    </source>
</evidence>
<comment type="caution">
    <text evidence="2">The sequence shown here is derived from an EMBL/GenBank/DDBJ whole genome shotgun (WGS) entry which is preliminary data.</text>
</comment>
<feature type="region of interest" description="Disordered" evidence="1">
    <location>
        <begin position="322"/>
        <end position="370"/>
    </location>
</feature>
<feature type="compositionally biased region" description="Low complexity" evidence="1">
    <location>
        <begin position="226"/>
        <end position="240"/>
    </location>
</feature>
<dbReference type="OrthoDB" id="2441642at2759"/>
<dbReference type="InterPro" id="IPR013927">
    <property type="entry name" value="TF_Opi1_Ccg-8"/>
</dbReference>